<keyword evidence="2" id="KW-0809">Transit peptide</keyword>
<proteinExistence type="inferred from homology"/>
<dbReference type="Pfam" id="PF02536">
    <property type="entry name" value="mTERF"/>
    <property type="match status" value="1"/>
</dbReference>
<dbReference type="PANTHER" id="PTHR13068">
    <property type="entry name" value="CGI-12 PROTEIN-RELATED"/>
    <property type="match status" value="1"/>
</dbReference>
<dbReference type="Proteomes" id="UP001374579">
    <property type="component" value="Unassembled WGS sequence"/>
</dbReference>
<dbReference type="AlphaFoldDB" id="A0AAN9BAT0"/>
<evidence type="ECO:0000256" key="1">
    <source>
        <dbReference type="ARBA" id="ARBA00007692"/>
    </source>
</evidence>
<evidence type="ECO:0000313" key="3">
    <source>
        <dbReference type="EMBL" id="KAK7100150.1"/>
    </source>
</evidence>
<dbReference type="InterPro" id="IPR038538">
    <property type="entry name" value="MTERF_sf"/>
</dbReference>
<dbReference type="EMBL" id="JBAMIC010000011">
    <property type="protein sequence ID" value="KAK7100150.1"/>
    <property type="molecule type" value="Genomic_DNA"/>
</dbReference>
<sequence>MLDSLNTEDPSDLSQLTQEELEQLKDLPDPKPIQPSYNLAPYVAKSEVLQKLVGLGVDLSAVEKVSDAADFVVQANWDVDIQPRLLFLRDVGVDDSQLGHVLTKNPLLLKEDVEDMQMRIDYMHSKKFSKDEVSYIVKKAPLTLLLPVKYIDKKLGFLQTSFHLTGDEVRLVATKLPKIVPWKLQKLKDIRFYMKEMLGFSDKEQKAMLLATPRVYLSSKHQLGERFDFLCSTMGLTHRHLCAWPAVFRTRLHILKQRHRFLLLVGRAQYDPTQENYVSLKALVSGKDRDFCFHVAKASTAQFYNFLKTL</sequence>
<dbReference type="GO" id="GO:0003676">
    <property type="term" value="F:nucleic acid binding"/>
    <property type="evidence" value="ECO:0007669"/>
    <property type="project" value="InterPro"/>
</dbReference>
<dbReference type="GO" id="GO:0005739">
    <property type="term" value="C:mitochondrion"/>
    <property type="evidence" value="ECO:0007669"/>
    <property type="project" value="TreeGrafter"/>
</dbReference>
<keyword evidence="4" id="KW-1185">Reference proteome</keyword>
<name>A0AAN9BAT0_9CAEN</name>
<dbReference type="GO" id="GO:0006390">
    <property type="term" value="P:mitochondrial transcription"/>
    <property type="evidence" value="ECO:0007669"/>
    <property type="project" value="TreeGrafter"/>
</dbReference>
<dbReference type="GO" id="GO:0061668">
    <property type="term" value="P:mitochondrial ribosome assembly"/>
    <property type="evidence" value="ECO:0007669"/>
    <property type="project" value="TreeGrafter"/>
</dbReference>
<dbReference type="PANTHER" id="PTHR13068:SF112">
    <property type="entry name" value="TRANSCRIPTION TERMINATION FACTOR 3, MITOCHONDRIAL"/>
    <property type="match status" value="1"/>
</dbReference>
<organism evidence="3 4">
    <name type="scientific">Littorina saxatilis</name>
    <dbReference type="NCBI Taxonomy" id="31220"/>
    <lineage>
        <taxon>Eukaryota</taxon>
        <taxon>Metazoa</taxon>
        <taxon>Spiralia</taxon>
        <taxon>Lophotrochozoa</taxon>
        <taxon>Mollusca</taxon>
        <taxon>Gastropoda</taxon>
        <taxon>Caenogastropoda</taxon>
        <taxon>Littorinimorpha</taxon>
        <taxon>Littorinoidea</taxon>
        <taxon>Littorinidae</taxon>
        <taxon>Littorina</taxon>
    </lineage>
</organism>
<dbReference type="SMART" id="SM00733">
    <property type="entry name" value="Mterf"/>
    <property type="match status" value="4"/>
</dbReference>
<gene>
    <name evidence="3" type="ORF">V1264_023144</name>
</gene>
<evidence type="ECO:0000256" key="2">
    <source>
        <dbReference type="ARBA" id="ARBA00022946"/>
    </source>
</evidence>
<comment type="similarity">
    <text evidence="1">Belongs to the mTERF family.</text>
</comment>
<dbReference type="InterPro" id="IPR003690">
    <property type="entry name" value="MTERF"/>
</dbReference>
<evidence type="ECO:0000313" key="4">
    <source>
        <dbReference type="Proteomes" id="UP001374579"/>
    </source>
</evidence>
<comment type="caution">
    <text evidence="3">The sequence shown here is derived from an EMBL/GenBank/DDBJ whole genome shotgun (WGS) entry which is preliminary data.</text>
</comment>
<reference evidence="3 4" key="1">
    <citation type="submission" date="2024-02" db="EMBL/GenBank/DDBJ databases">
        <title>Chromosome-scale genome assembly of the rough periwinkle Littorina saxatilis.</title>
        <authorList>
            <person name="De Jode A."/>
            <person name="Faria R."/>
            <person name="Formenti G."/>
            <person name="Sims Y."/>
            <person name="Smith T.P."/>
            <person name="Tracey A."/>
            <person name="Wood J.M.D."/>
            <person name="Zagrodzka Z.B."/>
            <person name="Johannesson K."/>
            <person name="Butlin R.K."/>
            <person name="Leder E.H."/>
        </authorList>
    </citation>
    <scope>NUCLEOTIDE SEQUENCE [LARGE SCALE GENOMIC DNA]</scope>
    <source>
        <strain evidence="3">Snail1</strain>
        <tissue evidence="3">Muscle</tissue>
    </source>
</reference>
<dbReference type="Gene3D" id="1.25.70.10">
    <property type="entry name" value="Transcription termination factor 3, mitochondrial"/>
    <property type="match status" value="1"/>
</dbReference>
<protein>
    <submittedName>
        <fullName evidence="3">Uncharacterized protein</fullName>
    </submittedName>
</protein>
<accession>A0AAN9BAT0</accession>